<feature type="transmembrane region" description="Helical" evidence="2">
    <location>
        <begin position="321"/>
        <end position="341"/>
    </location>
</feature>
<accession>A0A9P4G983</accession>
<name>A0A9P4G983_9PLEO</name>
<dbReference type="GO" id="GO:0016020">
    <property type="term" value="C:membrane"/>
    <property type="evidence" value="ECO:0007669"/>
    <property type="project" value="TreeGrafter"/>
</dbReference>
<keyword evidence="2" id="KW-1133">Transmembrane helix</keyword>
<feature type="region of interest" description="Disordered" evidence="1">
    <location>
        <begin position="1"/>
        <end position="24"/>
    </location>
</feature>
<evidence type="ECO:0000259" key="3">
    <source>
        <dbReference type="Pfam" id="PF12051"/>
    </source>
</evidence>
<feature type="domain" description="DUF3533" evidence="3">
    <location>
        <begin position="54"/>
        <end position="421"/>
    </location>
</feature>
<reference evidence="4" key="1">
    <citation type="submission" date="2020-01" db="EMBL/GenBank/DDBJ databases">
        <authorList>
            <consortium name="DOE Joint Genome Institute"/>
            <person name="Haridas S."/>
            <person name="Albert R."/>
            <person name="Binder M."/>
            <person name="Bloem J."/>
            <person name="Labutti K."/>
            <person name="Salamov A."/>
            <person name="Andreopoulos B."/>
            <person name="Baker S.E."/>
            <person name="Barry K."/>
            <person name="Bills G."/>
            <person name="Bluhm B.H."/>
            <person name="Cannon C."/>
            <person name="Castanera R."/>
            <person name="Culley D.E."/>
            <person name="Daum C."/>
            <person name="Ezra D."/>
            <person name="Gonzalez J.B."/>
            <person name="Henrissat B."/>
            <person name="Kuo A."/>
            <person name="Liang C."/>
            <person name="Lipzen A."/>
            <person name="Lutzoni F."/>
            <person name="Magnuson J."/>
            <person name="Mondo S."/>
            <person name="Nolan M."/>
            <person name="Ohm R."/>
            <person name="Pangilinan J."/>
            <person name="Park H.-J."/>
            <person name="Ramirez L."/>
            <person name="Alfaro M."/>
            <person name="Sun H."/>
            <person name="Tritt A."/>
            <person name="Yoshinaga Y."/>
            <person name="Zwiers L.-H."/>
            <person name="Turgeon B.G."/>
            <person name="Goodwin S.B."/>
            <person name="Spatafora J.W."/>
            <person name="Crous P.W."/>
            <person name="Grigoriev I.V."/>
        </authorList>
    </citation>
    <scope>NUCLEOTIDE SEQUENCE</scope>
    <source>
        <strain evidence="4">CBS 394.84</strain>
    </source>
</reference>
<dbReference type="PANTHER" id="PTHR34814">
    <property type="entry name" value="NITROSOGUANIDINE RESISTANCE PROTEIN SNG1"/>
    <property type="match status" value="1"/>
</dbReference>
<evidence type="ECO:0000313" key="5">
    <source>
        <dbReference type="Proteomes" id="UP000800039"/>
    </source>
</evidence>
<feature type="transmembrane region" description="Helical" evidence="2">
    <location>
        <begin position="353"/>
        <end position="373"/>
    </location>
</feature>
<evidence type="ECO:0000256" key="2">
    <source>
        <dbReference type="SAM" id="Phobius"/>
    </source>
</evidence>
<feature type="transmembrane region" description="Helical" evidence="2">
    <location>
        <begin position="244"/>
        <end position="264"/>
    </location>
</feature>
<feature type="transmembrane region" description="Helical" evidence="2">
    <location>
        <begin position="284"/>
        <end position="309"/>
    </location>
</feature>
<feature type="transmembrane region" description="Helical" evidence="2">
    <location>
        <begin position="45"/>
        <end position="68"/>
    </location>
</feature>
<gene>
    <name evidence="4" type="ORF">K460DRAFT_166555</name>
</gene>
<organism evidence="4 5">
    <name type="scientific">Cucurbitaria berberidis CBS 394.84</name>
    <dbReference type="NCBI Taxonomy" id="1168544"/>
    <lineage>
        <taxon>Eukaryota</taxon>
        <taxon>Fungi</taxon>
        <taxon>Dikarya</taxon>
        <taxon>Ascomycota</taxon>
        <taxon>Pezizomycotina</taxon>
        <taxon>Dothideomycetes</taxon>
        <taxon>Pleosporomycetidae</taxon>
        <taxon>Pleosporales</taxon>
        <taxon>Pleosporineae</taxon>
        <taxon>Cucurbitariaceae</taxon>
        <taxon>Cucurbitaria</taxon>
    </lineage>
</organism>
<dbReference type="AlphaFoldDB" id="A0A9P4G983"/>
<keyword evidence="2" id="KW-0812">Transmembrane</keyword>
<sequence length="444" mass="48710">MSDMLQDTKTPVLHGESPSPTPQLYRHTFFSTEGTGARKSLVPAIILPIFYNSILLWACLSLFFGSLLKASDISRISVTAVNLDDGSFGQGLVNGIRESLERPGPSLDWYFDEKSIEHGDAWSRNMILEENTWAVLQISAHASSSLRDALLQGDSSYDPLSAVTLYFASARQQVTTLSVTVPAAMGLVSQVLSELAANSTTSFLKVTEKAGSEVSLSTALRCPQCLASPFAVKQVDLIPFSPPVAFGTLNIGLVFLLTFTFNIFTILRAGAELHGHLFTLRTTLILRTVSSLSAYFFLALMYTLGMLAFSIPLTGHYSTSGAGFMALWMLNFCMMGACGLVMESVSTIIGIQWAPFFLNIWLITNASGAFASFELMAEFYKFGYAMPFYHCIRATRTIEFGTKSHLGLNFGVLIVWMVVGWAGIWLSTAWRIRKGRRTGVHQVP</sequence>
<protein>
    <recommendedName>
        <fullName evidence="3">DUF3533 domain-containing protein</fullName>
    </recommendedName>
</protein>
<evidence type="ECO:0000256" key="1">
    <source>
        <dbReference type="SAM" id="MobiDB-lite"/>
    </source>
</evidence>
<comment type="caution">
    <text evidence="4">The sequence shown here is derived from an EMBL/GenBank/DDBJ whole genome shotgun (WGS) entry which is preliminary data.</text>
</comment>
<dbReference type="GeneID" id="63844171"/>
<dbReference type="OrthoDB" id="2140105at2759"/>
<keyword evidence="5" id="KW-1185">Reference proteome</keyword>
<keyword evidence="2" id="KW-0472">Membrane</keyword>
<dbReference type="InterPro" id="IPR053001">
    <property type="entry name" value="MNNG_permease-like"/>
</dbReference>
<dbReference type="RefSeq" id="XP_040783960.1">
    <property type="nucleotide sequence ID" value="XM_040926919.1"/>
</dbReference>
<dbReference type="PANTHER" id="PTHR34814:SF1">
    <property type="entry name" value="NITROSOGUANIDINE RESISTANCE PROTEIN SNG1"/>
    <property type="match status" value="1"/>
</dbReference>
<proteinExistence type="predicted"/>
<feature type="transmembrane region" description="Helical" evidence="2">
    <location>
        <begin position="406"/>
        <end position="427"/>
    </location>
</feature>
<dbReference type="Pfam" id="PF12051">
    <property type="entry name" value="DUF3533"/>
    <property type="match status" value="1"/>
</dbReference>
<dbReference type="Proteomes" id="UP000800039">
    <property type="component" value="Unassembled WGS sequence"/>
</dbReference>
<dbReference type="InterPro" id="IPR022703">
    <property type="entry name" value="DUF3533"/>
</dbReference>
<dbReference type="EMBL" id="ML976618">
    <property type="protein sequence ID" value="KAF1841397.1"/>
    <property type="molecule type" value="Genomic_DNA"/>
</dbReference>
<evidence type="ECO:0000313" key="4">
    <source>
        <dbReference type="EMBL" id="KAF1841397.1"/>
    </source>
</evidence>